<proteinExistence type="predicted"/>
<evidence type="ECO:0000259" key="3">
    <source>
        <dbReference type="Pfam" id="PF04028"/>
    </source>
</evidence>
<dbReference type="OrthoDB" id="9810508at2"/>
<sequence>MEVKSYLITRIVYYLLKLIYFSIRWKLEDPPQKTAEFLKARKGFLVALWHYEIFTMIYVIAYSLQKKFKLKIVPLASQSEDAEMLVKILDSFKIHTKRGSSKRGGAAGLKALVKEAMSGSVSLITPDGPTGPALELKLGVVTLGSLTGYPIISYTAQIDRYWTLKSWDRVRIPKPFAKVTFKFSEPFYVPKLKGEKDTEKWRKKLETFMLSHSGISFPEAEDLREEVRLHKEMRMHRNASKLGSVETPVNDKNSRKQQI</sequence>
<keyword evidence="2" id="KW-0472">Membrane</keyword>
<dbReference type="AlphaFoldDB" id="A0A2M9ZSR4"/>
<dbReference type="Pfam" id="PF04028">
    <property type="entry name" value="DUF374"/>
    <property type="match status" value="1"/>
</dbReference>
<feature type="region of interest" description="Disordered" evidence="1">
    <location>
        <begin position="239"/>
        <end position="259"/>
    </location>
</feature>
<dbReference type="Proteomes" id="UP000231990">
    <property type="component" value="Unassembled WGS sequence"/>
</dbReference>
<feature type="transmembrane region" description="Helical" evidence="2">
    <location>
        <begin position="44"/>
        <end position="64"/>
    </location>
</feature>
<evidence type="ECO:0000313" key="5">
    <source>
        <dbReference type="EMBL" id="PJZ75054.1"/>
    </source>
</evidence>
<dbReference type="EMBL" id="NPDY01000001">
    <property type="protein sequence ID" value="PJZ71521.1"/>
    <property type="molecule type" value="Genomic_DNA"/>
</dbReference>
<dbReference type="InterPro" id="IPR007172">
    <property type="entry name" value="DUF374"/>
</dbReference>
<evidence type="ECO:0000256" key="2">
    <source>
        <dbReference type="SAM" id="Phobius"/>
    </source>
</evidence>
<keyword evidence="2" id="KW-0812">Transmembrane</keyword>
<protein>
    <recommendedName>
        <fullName evidence="3">DUF374 domain-containing protein</fullName>
    </recommendedName>
</protein>
<gene>
    <name evidence="4" type="ORF">CH360_03275</name>
    <name evidence="5" type="ORF">CH373_03280</name>
</gene>
<dbReference type="CDD" id="cd07983">
    <property type="entry name" value="LPLAT_DUF374-like"/>
    <property type="match status" value="1"/>
</dbReference>
<feature type="domain" description="DUF374" evidence="3">
    <location>
        <begin position="68"/>
        <end position="133"/>
    </location>
</feature>
<dbReference type="EMBL" id="NPDZ01000001">
    <property type="protein sequence ID" value="PJZ75054.1"/>
    <property type="molecule type" value="Genomic_DNA"/>
</dbReference>
<evidence type="ECO:0000256" key="1">
    <source>
        <dbReference type="SAM" id="MobiDB-lite"/>
    </source>
</evidence>
<keyword evidence="6" id="KW-1185">Reference proteome</keyword>
<keyword evidence="2" id="KW-1133">Transmembrane helix</keyword>
<dbReference type="Proteomes" id="UP000231962">
    <property type="component" value="Unassembled WGS sequence"/>
</dbReference>
<evidence type="ECO:0000313" key="4">
    <source>
        <dbReference type="EMBL" id="PJZ71521.1"/>
    </source>
</evidence>
<name>A0A2M9ZSR4_9LEPT</name>
<organism evidence="5 7">
    <name type="scientific">Leptospira perolatii</name>
    <dbReference type="NCBI Taxonomy" id="2023191"/>
    <lineage>
        <taxon>Bacteria</taxon>
        <taxon>Pseudomonadati</taxon>
        <taxon>Spirochaetota</taxon>
        <taxon>Spirochaetia</taxon>
        <taxon>Leptospirales</taxon>
        <taxon>Leptospiraceae</taxon>
        <taxon>Leptospira</taxon>
    </lineage>
</organism>
<evidence type="ECO:0000313" key="6">
    <source>
        <dbReference type="Proteomes" id="UP000231962"/>
    </source>
</evidence>
<accession>A0A2M9ZSR4</accession>
<reference evidence="6 7" key="1">
    <citation type="submission" date="2017-07" db="EMBL/GenBank/DDBJ databases">
        <title>Leptospira spp. isolated from tropical soils.</title>
        <authorList>
            <person name="Thibeaux R."/>
            <person name="Iraola G."/>
            <person name="Ferres I."/>
            <person name="Bierque E."/>
            <person name="Girault D."/>
            <person name="Soupe-Gilbert M.-E."/>
            <person name="Picardeau M."/>
            <person name="Goarant C."/>
        </authorList>
    </citation>
    <scope>NUCLEOTIDE SEQUENCE [LARGE SCALE GENOMIC DNA]</scope>
    <source>
        <strain evidence="5 7">FH1-B-B1</strain>
        <strain evidence="4 6">FH1-B-C1</strain>
    </source>
</reference>
<evidence type="ECO:0000313" key="7">
    <source>
        <dbReference type="Proteomes" id="UP000231990"/>
    </source>
</evidence>
<comment type="caution">
    <text evidence="5">The sequence shown here is derived from an EMBL/GenBank/DDBJ whole genome shotgun (WGS) entry which is preliminary data.</text>
</comment>